<dbReference type="PANTHER" id="PTHR11475:SF133">
    <property type="entry name" value="PEROXIDASE"/>
    <property type="match status" value="1"/>
</dbReference>
<keyword evidence="1" id="KW-0560">Oxidoreductase</keyword>
<evidence type="ECO:0000256" key="2">
    <source>
        <dbReference type="PIRSR" id="PIRSR619791-2"/>
    </source>
</evidence>
<dbReference type="InterPro" id="IPR010255">
    <property type="entry name" value="Haem_peroxidase_sf"/>
</dbReference>
<dbReference type="PANTHER" id="PTHR11475">
    <property type="entry name" value="OXIDASE/PEROXIDASE"/>
    <property type="match status" value="1"/>
</dbReference>
<accession>A0A914Y456</accession>
<dbReference type="GO" id="GO:0004601">
    <property type="term" value="F:peroxidase activity"/>
    <property type="evidence" value="ECO:0007669"/>
    <property type="project" value="UniProtKB-KW"/>
</dbReference>
<feature type="binding site" description="axial binding residue" evidence="2">
    <location>
        <position position="74"/>
    </location>
    <ligand>
        <name>heme b</name>
        <dbReference type="ChEBI" id="CHEBI:60344"/>
    </ligand>
    <ligandPart>
        <name>Fe</name>
        <dbReference type="ChEBI" id="CHEBI:18248"/>
    </ligandPart>
</feature>
<sequence length="121" mass="14189">MREHNRIARQLESINAFWSDEKVYLETRRILGAVFQHIKYDLIPKKAGYFHGYDSTCDASISHPFATAAFRFGHALIRRMFCRLNSFYRNHSEPVDLVQNFNNVESVYDKENGGIDSLLWD</sequence>
<dbReference type="InterPro" id="IPR037120">
    <property type="entry name" value="Haem_peroxidase_sf_animal"/>
</dbReference>
<keyword evidence="3" id="KW-1185">Reference proteome</keyword>
<dbReference type="GO" id="GO:0046872">
    <property type="term" value="F:metal ion binding"/>
    <property type="evidence" value="ECO:0007669"/>
    <property type="project" value="UniProtKB-KW"/>
</dbReference>
<evidence type="ECO:0000256" key="1">
    <source>
        <dbReference type="ARBA" id="ARBA00022559"/>
    </source>
</evidence>
<proteinExistence type="predicted"/>
<dbReference type="Proteomes" id="UP000887577">
    <property type="component" value="Unplaced"/>
</dbReference>
<name>A0A914Y456_9BILA</name>
<evidence type="ECO:0000313" key="4">
    <source>
        <dbReference type="WBParaSite" id="PSU_v2.g14012.t1"/>
    </source>
</evidence>
<protein>
    <submittedName>
        <fullName evidence="4">Peroxidase</fullName>
    </submittedName>
</protein>
<dbReference type="PROSITE" id="PS50292">
    <property type="entry name" value="PEROXIDASE_3"/>
    <property type="match status" value="1"/>
</dbReference>
<organism evidence="3 4">
    <name type="scientific">Panagrolaimus superbus</name>
    <dbReference type="NCBI Taxonomy" id="310955"/>
    <lineage>
        <taxon>Eukaryota</taxon>
        <taxon>Metazoa</taxon>
        <taxon>Ecdysozoa</taxon>
        <taxon>Nematoda</taxon>
        <taxon>Chromadorea</taxon>
        <taxon>Rhabditida</taxon>
        <taxon>Tylenchina</taxon>
        <taxon>Panagrolaimomorpha</taxon>
        <taxon>Panagrolaimoidea</taxon>
        <taxon>Panagrolaimidae</taxon>
        <taxon>Panagrolaimus</taxon>
    </lineage>
</organism>
<dbReference type="GO" id="GO:0006979">
    <property type="term" value="P:response to oxidative stress"/>
    <property type="evidence" value="ECO:0007669"/>
    <property type="project" value="InterPro"/>
</dbReference>
<keyword evidence="2" id="KW-0349">Heme</keyword>
<dbReference type="AlphaFoldDB" id="A0A914Y456"/>
<dbReference type="InterPro" id="IPR019791">
    <property type="entry name" value="Haem_peroxidase_animal"/>
</dbReference>
<reference evidence="4" key="1">
    <citation type="submission" date="2022-11" db="UniProtKB">
        <authorList>
            <consortium name="WormBaseParasite"/>
        </authorList>
    </citation>
    <scope>IDENTIFICATION</scope>
</reference>
<keyword evidence="2" id="KW-0479">Metal-binding</keyword>
<dbReference type="WBParaSite" id="PSU_v2.g14012.t1">
    <property type="protein sequence ID" value="PSU_v2.g14012.t1"/>
    <property type="gene ID" value="PSU_v2.g14012"/>
</dbReference>
<keyword evidence="1" id="KW-0575">Peroxidase</keyword>
<dbReference type="Gene3D" id="1.10.640.10">
    <property type="entry name" value="Haem peroxidase domain superfamily, animal type"/>
    <property type="match status" value="1"/>
</dbReference>
<evidence type="ECO:0000313" key="3">
    <source>
        <dbReference type="Proteomes" id="UP000887577"/>
    </source>
</evidence>
<keyword evidence="2" id="KW-0408">Iron</keyword>
<dbReference type="Pfam" id="PF03098">
    <property type="entry name" value="An_peroxidase"/>
    <property type="match status" value="1"/>
</dbReference>
<dbReference type="GO" id="GO:0020037">
    <property type="term" value="F:heme binding"/>
    <property type="evidence" value="ECO:0007669"/>
    <property type="project" value="InterPro"/>
</dbReference>
<dbReference type="SUPFAM" id="SSF48113">
    <property type="entry name" value="Heme-dependent peroxidases"/>
    <property type="match status" value="1"/>
</dbReference>